<dbReference type="PROSITE" id="PS01055">
    <property type="entry name" value="DNA_LIGASE_N1"/>
    <property type="match status" value="1"/>
</dbReference>
<feature type="binding site" evidence="15">
    <location>
        <position position="310"/>
    </location>
    <ligand>
        <name>NAD(+)</name>
        <dbReference type="ChEBI" id="CHEBI:57540"/>
    </ligand>
</feature>
<protein>
    <recommendedName>
        <fullName evidence="3 15">DNA ligase</fullName>
        <ecNumber evidence="2 15">6.5.1.2</ecNumber>
    </recommendedName>
    <alternativeName>
        <fullName evidence="15">Polydeoxyribonucleotide synthase [NAD(+)]</fullName>
    </alternativeName>
</protein>
<dbReference type="PANTHER" id="PTHR23389:SF9">
    <property type="entry name" value="DNA LIGASE"/>
    <property type="match status" value="1"/>
</dbReference>
<dbReference type="FunFam" id="1.10.150.20:FF:000006">
    <property type="entry name" value="DNA ligase"/>
    <property type="match status" value="1"/>
</dbReference>
<dbReference type="EC" id="6.5.1.2" evidence="2 15"/>
<dbReference type="Pfam" id="PF01653">
    <property type="entry name" value="DNA_ligase_aden"/>
    <property type="match status" value="1"/>
</dbReference>
<evidence type="ECO:0000256" key="8">
    <source>
        <dbReference type="ARBA" id="ARBA00022833"/>
    </source>
</evidence>
<accession>A0A9E6ZX46</accession>
<feature type="binding site" evidence="15">
    <location>
        <position position="407"/>
    </location>
    <ligand>
        <name>Zn(2+)</name>
        <dbReference type="ChEBI" id="CHEBI:29105"/>
    </ligand>
</feature>
<dbReference type="GO" id="GO:0003677">
    <property type="term" value="F:DNA binding"/>
    <property type="evidence" value="ECO:0007669"/>
    <property type="project" value="InterPro"/>
</dbReference>
<dbReference type="InterPro" id="IPR013840">
    <property type="entry name" value="DNAligase_N"/>
</dbReference>
<evidence type="ECO:0000256" key="16">
    <source>
        <dbReference type="RuleBase" id="RU000618"/>
    </source>
</evidence>
<dbReference type="InterPro" id="IPR003583">
    <property type="entry name" value="Hlx-hairpin-Hlx_DNA-bd_motif"/>
</dbReference>
<evidence type="ECO:0000256" key="14">
    <source>
        <dbReference type="ARBA" id="ARBA00060881"/>
    </source>
</evidence>
<keyword evidence="7 15" id="KW-0227">DNA damage</keyword>
<dbReference type="SUPFAM" id="SSF56091">
    <property type="entry name" value="DNA ligase/mRNA capping enzyme, catalytic domain"/>
    <property type="match status" value="1"/>
</dbReference>
<dbReference type="SMR" id="A0A9E6ZX46"/>
<dbReference type="InterPro" id="IPR001679">
    <property type="entry name" value="DNA_ligase"/>
</dbReference>
<sequence length="677" mass="75216">MTLDEARIRVDALRKEIEYHNQLYYREDDPSITDAEWDALMRELMALEAEFPELQSPSSPTQRVGASVSEGFVKVEHEIPMLSLSNAYSTEELLEFDRRVRQTVGDDVQYVCELKIDGLAVSLRYEQGRLVRGATRGDGEVGEDITSNIRTIRNVPLELTEPVTLEVRGEAYMPKQSFLRLNEQREQQGEPLFANPRNAAAGSLRQLDPRVAASRRLGVIVYQLAQASEYPVERHSEALDYVRRLGLPANGERKLCQDIQEVIAYIDEWAEKRRDLPYATDGMVIKVDDIRLQQELGFTARSPRWAIAYKYAAEQATTTLRRIDLNVGRTGAVTPTAVFDPVQLAGTTVSRASLHNEDLIREKDIRVGDKIVVQKAGDIIPEVVKSLPEERQGDIPPFSMPRHCPQCGEPLLRLPDEAAWRCVNPNCPALIREGLIHFVSRDAMNIEGLGEQWITILLDKNMVKTVADLYRLTKAELLTLERMGDKLAEKLLQSIAASKGNSLERLLFGLGIRLVGEKAAKILAQSFMTMDALAEASVNQLVAIPDIGPKMAESIQLYFQTPAAKALLAELKELGLNMTYLGAERVQVESVFTGKTVVLTGTLATVDRKEASRWIEQLGGSVTSSVSAKTDFVVAGDKAGSKLEKAEALISSGKNPNLQILDEEAFLHVIDQAGLRA</sequence>
<dbReference type="GO" id="GO:0005829">
    <property type="term" value="C:cytosol"/>
    <property type="evidence" value="ECO:0007669"/>
    <property type="project" value="TreeGrafter"/>
</dbReference>
<evidence type="ECO:0000256" key="15">
    <source>
        <dbReference type="HAMAP-Rule" id="MF_01588"/>
    </source>
</evidence>
<dbReference type="SMART" id="SM00278">
    <property type="entry name" value="HhH1"/>
    <property type="match status" value="3"/>
</dbReference>
<evidence type="ECO:0000256" key="12">
    <source>
        <dbReference type="ARBA" id="ARBA00023211"/>
    </source>
</evidence>
<dbReference type="Gene3D" id="1.10.150.20">
    <property type="entry name" value="5' to 3' exonuclease, C-terminal subdomain"/>
    <property type="match status" value="2"/>
</dbReference>
<dbReference type="CDD" id="cd17748">
    <property type="entry name" value="BRCT_DNA_ligase_like"/>
    <property type="match status" value="1"/>
</dbReference>
<feature type="binding site" evidence="15">
    <location>
        <position position="404"/>
    </location>
    <ligand>
        <name>Zn(2+)</name>
        <dbReference type="ChEBI" id="CHEBI:29105"/>
    </ligand>
</feature>
<dbReference type="CDD" id="cd00114">
    <property type="entry name" value="LIGANc"/>
    <property type="match status" value="1"/>
</dbReference>
<keyword evidence="10 15" id="KW-0520">NAD</keyword>
<dbReference type="EMBL" id="CP080467">
    <property type="protein sequence ID" value="UNO50764.1"/>
    <property type="molecule type" value="Genomic_DNA"/>
</dbReference>
<keyword evidence="8 15" id="KW-0862">Zinc</keyword>
<dbReference type="InterPro" id="IPR018239">
    <property type="entry name" value="DNA_ligase_AS"/>
</dbReference>
<evidence type="ECO:0000259" key="17">
    <source>
        <dbReference type="PROSITE" id="PS50172"/>
    </source>
</evidence>
<dbReference type="Proteomes" id="UP000829401">
    <property type="component" value="Chromosome"/>
</dbReference>
<proteinExistence type="inferred from homology"/>
<reference evidence="19" key="1">
    <citation type="journal article" date="2022" name="G3 (Bethesda)">
        <title>Unveiling the complete genome sequence of Alicyclobacillus acidoterrestris DSM 3922T, a taint-producing strain.</title>
        <authorList>
            <person name="Leonardo I.C."/>
            <person name="Barreto Crespo M.T."/>
            <person name="Gaspar F.B."/>
        </authorList>
    </citation>
    <scope>NUCLEOTIDE SEQUENCE [LARGE SCALE GENOMIC DNA]</scope>
    <source>
        <strain evidence="19">DSM 3922</strain>
    </source>
</reference>
<evidence type="ECO:0000256" key="10">
    <source>
        <dbReference type="ARBA" id="ARBA00023027"/>
    </source>
</evidence>
<dbReference type="SUPFAM" id="SSF52113">
    <property type="entry name" value="BRCT domain"/>
    <property type="match status" value="1"/>
</dbReference>
<keyword evidence="19" id="KW-1185">Reference proteome</keyword>
<dbReference type="PROSITE" id="PS01056">
    <property type="entry name" value="DNA_LIGASE_N2"/>
    <property type="match status" value="1"/>
</dbReference>
<feature type="domain" description="BRCT" evidence="17">
    <location>
        <begin position="587"/>
        <end position="677"/>
    </location>
</feature>
<organism evidence="18 19">
    <name type="scientific">Alicyclobacillus acidoterrestris (strain ATCC 49025 / DSM 3922 / CIP 106132 / NCIMB 13137 / GD3B)</name>
    <dbReference type="NCBI Taxonomy" id="1356854"/>
    <lineage>
        <taxon>Bacteria</taxon>
        <taxon>Bacillati</taxon>
        <taxon>Bacillota</taxon>
        <taxon>Bacilli</taxon>
        <taxon>Bacillales</taxon>
        <taxon>Alicyclobacillaceae</taxon>
        <taxon>Alicyclobacillus</taxon>
    </lineage>
</organism>
<evidence type="ECO:0000256" key="5">
    <source>
        <dbReference type="ARBA" id="ARBA00022705"/>
    </source>
</evidence>
<keyword evidence="6 15" id="KW-0479">Metal-binding</keyword>
<evidence type="ECO:0000256" key="2">
    <source>
        <dbReference type="ARBA" id="ARBA00012722"/>
    </source>
</evidence>
<evidence type="ECO:0000256" key="6">
    <source>
        <dbReference type="ARBA" id="ARBA00022723"/>
    </source>
</evidence>
<feature type="binding site" evidence="15">
    <location>
        <begin position="83"/>
        <end position="84"/>
    </location>
    <ligand>
        <name>NAD(+)</name>
        <dbReference type="ChEBI" id="CHEBI:57540"/>
    </ligand>
</feature>
<keyword evidence="12 15" id="KW-0464">Manganese</keyword>
<dbReference type="PROSITE" id="PS50172">
    <property type="entry name" value="BRCT"/>
    <property type="match status" value="1"/>
</dbReference>
<dbReference type="OrthoDB" id="9759736at2"/>
<feature type="binding site" evidence="15">
    <location>
        <position position="136"/>
    </location>
    <ligand>
        <name>NAD(+)</name>
        <dbReference type="ChEBI" id="CHEBI:57540"/>
    </ligand>
</feature>
<keyword evidence="5 15" id="KW-0235">DNA replication</keyword>
<evidence type="ECO:0000256" key="4">
    <source>
        <dbReference type="ARBA" id="ARBA00022598"/>
    </source>
</evidence>
<comment type="cofactor">
    <cofactor evidence="15">
        <name>Mg(2+)</name>
        <dbReference type="ChEBI" id="CHEBI:18420"/>
    </cofactor>
    <cofactor evidence="15">
        <name>Mn(2+)</name>
        <dbReference type="ChEBI" id="CHEBI:29035"/>
    </cofactor>
</comment>
<dbReference type="InterPro" id="IPR013839">
    <property type="entry name" value="DNAligase_adenylation"/>
</dbReference>
<dbReference type="HAMAP" id="MF_01588">
    <property type="entry name" value="DNA_ligase_A"/>
    <property type="match status" value="1"/>
</dbReference>
<dbReference type="PIRSF" id="PIRSF001604">
    <property type="entry name" value="LigA"/>
    <property type="match status" value="1"/>
</dbReference>
<dbReference type="Gene3D" id="3.30.470.30">
    <property type="entry name" value="DNA ligase/mRNA capping enzyme"/>
    <property type="match status" value="1"/>
</dbReference>
<dbReference type="RefSeq" id="WP_031219077.1">
    <property type="nucleotide sequence ID" value="NZ_AURB01000163.1"/>
</dbReference>
<evidence type="ECO:0000256" key="1">
    <source>
        <dbReference type="ARBA" id="ARBA00004067"/>
    </source>
</evidence>
<dbReference type="InterPro" id="IPR001357">
    <property type="entry name" value="BRCT_dom"/>
</dbReference>
<evidence type="ECO:0000256" key="3">
    <source>
        <dbReference type="ARBA" id="ARBA00013308"/>
    </source>
</evidence>
<dbReference type="SUPFAM" id="SSF50249">
    <property type="entry name" value="Nucleic acid-binding proteins"/>
    <property type="match status" value="1"/>
</dbReference>
<dbReference type="Pfam" id="PF22745">
    <property type="entry name" value="Nlig-Ia"/>
    <property type="match status" value="1"/>
</dbReference>
<evidence type="ECO:0000256" key="13">
    <source>
        <dbReference type="ARBA" id="ARBA00034005"/>
    </source>
</evidence>
<feature type="binding site" evidence="15">
    <location>
        <position position="170"/>
    </location>
    <ligand>
        <name>NAD(+)</name>
        <dbReference type="ChEBI" id="CHEBI:57540"/>
    </ligand>
</feature>
<dbReference type="Pfam" id="PF14520">
    <property type="entry name" value="HHH_5"/>
    <property type="match status" value="1"/>
</dbReference>
<dbReference type="FunFam" id="2.40.50.140:FF:000012">
    <property type="entry name" value="DNA ligase"/>
    <property type="match status" value="1"/>
</dbReference>
<dbReference type="Gene3D" id="3.40.50.10190">
    <property type="entry name" value="BRCT domain"/>
    <property type="match status" value="1"/>
</dbReference>
<dbReference type="InterPro" id="IPR004149">
    <property type="entry name" value="Znf_DNAligase_C4"/>
</dbReference>
<dbReference type="PANTHER" id="PTHR23389">
    <property type="entry name" value="CHROMOSOME TRANSMISSION FIDELITY FACTOR 18"/>
    <property type="match status" value="1"/>
</dbReference>
<comment type="function">
    <text evidence="1 15">DNA ligase that catalyzes the formation of phosphodiester linkages between 5'-phosphoryl and 3'-hydroxyl groups in double-stranded DNA using NAD as a coenzyme and as the energy source for the reaction. It is essential for DNA replication and repair of damaged DNA.</text>
</comment>
<evidence type="ECO:0000256" key="11">
    <source>
        <dbReference type="ARBA" id="ARBA00023204"/>
    </source>
</evidence>
<feature type="binding site" evidence="15">
    <location>
        <position position="286"/>
    </location>
    <ligand>
        <name>NAD(+)</name>
        <dbReference type="ChEBI" id="CHEBI:57540"/>
    </ligand>
</feature>
<gene>
    <name evidence="15 18" type="primary">ligA</name>
    <name evidence="18" type="ORF">K1I37_05030</name>
</gene>
<keyword evidence="4 15" id="KW-0436">Ligase</keyword>
<evidence type="ECO:0000313" key="19">
    <source>
        <dbReference type="Proteomes" id="UP000829401"/>
    </source>
</evidence>
<feature type="active site" description="N6-AMP-lysine intermediate" evidence="15">
    <location>
        <position position="115"/>
    </location>
</feature>
<comment type="caution">
    <text evidence="15">Lacks conserved residue(s) required for the propagation of feature annotation.</text>
</comment>
<dbReference type="SMART" id="SM00292">
    <property type="entry name" value="BRCT"/>
    <property type="match status" value="1"/>
</dbReference>
<dbReference type="Pfam" id="PF00533">
    <property type="entry name" value="BRCT"/>
    <property type="match status" value="1"/>
</dbReference>
<dbReference type="Pfam" id="PF12826">
    <property type="entry name" value="HHH_2"/>
    <property type="match status" value="1"/>
</dbReference>
<dbReference type="Pfam" id="PF03120">
    <property type="entry name" value="OB_DNA_ligase"/>
    <property type="match status" value="1"/>
</dbReference>
<dbReference type="Pfam" id="PF03119">
    <property type="entry name" value="DNA_ligase_ZBD"/>
    <property type="match status" value="1"/>
</dbReference>
<dbReference type="Gene3D" id="6.20.10.30">
    <property type="match status" value="1"/>
</dbReference>
<dbReference type="InterPro" id="IPR036420">
    <property type="entry name" value="BRCT_dom_sf"/>
</dbReference>
<dbReference type="AlphaFoldDB" id="A0A9E6ZX46"/>
<comment type="catalytic activity">
    <reaction evidence="13 15 16">
        <text>NAD(+) + (deoxyribonucleotide)n-3'-hydroxyl + 5'-phospho-(deoxyribonucleotide)m = (deoxyribonucleotide)n+m + AMP + beta-nicotinamide D-nucleotide.</text>
        <dbReference type="EC" id="6.5.1.2"/>
    </reaction>
</comment>
<dbReference type="Gene3D" id="1.10.287.610">
    <property type="entry name" value="Helix hairpin bin"/>
    <property type="match status" value="1"/>
</dbReference>
<comment type="similarity">
    <text evidence="14 15">Belongs to the NAD-dependent DNA ligase family. LigA subfamily.</text>
</comment>
<dbReference type="GO" id="GO:0006260">
    <property type="term" value="P:DNA replication"/>
    <property type="evidence" value="ECO:0007669"/>
    <property type="project" value="UniProtKB-KW"/>
</dbReference>
<keyword evidence="11 15" id="KW-0234">DNA repair</keyword>
<dbReference type="FunFam" id="3.30.470.30:FF:000001">
    <property type="entry name" value="DNA ligase"/>
    <property type="match status" value="1"/>
</dbReference>
<dbReference type="SMART" id="SM00532">
    <property type="entry name" value="LIGANc"/>
    <property type="match status" value="1"/>
</dbReference>
<keyword evidence="9 15" id="KW-0460">Magnesium</keyword>
<dbReference type="KEGG" id="aaco:K1I37_05030"/>
<evidence type="ECO:0000256" key="9">
    <source>
        <dbReference type="ARBA" id="ARBA00022842"/>
    </source>
</evidence>
<feature type="binding site" evidence="15">
    <location>
        <position position="427"/>
    </location>
    <ligand>
        <name>Zn(2+)</name>
        <dbReference type="ChEBI" id="CHEBI:29105"/>
    </ligand>
</feature>
<dbReference type="NCBIfam" id="NF005932">
    <property type="entry name" value="PRK07956.1"/>
    <property type="match status" value="1"/>
</dbReference>
<dbReference type="FunFam" id="1.10.150.20:FF:000007">
    <property type="entry name" value="DNA ligase"/>
    <property type="match status" value="1"/>
</dbReference>
<dbReference type="NCBIfam" id="TIGR00575">
    <property type="entry name" value="dnlj"/>
    <property type="match status" value="1"/>
</dbReference>
<dbReference type="GO" id="GO:0003911">
    <property type="term" value="F:DNA ligase (NAD+) activity"/>
    <property type="evidence" value="ECO:0007669"/>
    <property type="project" value="UniProtKB-UniRule"/>
</dbReference>
<dbReference type="GO" id="GO:0006281">
    <property type="term" value="P:DNA repair"/>
    <property type="evidence" value="ECO:0007669"/>
    <property type="project" value="UniProtKB-KW"/>
</dbReference>
<name>A0A9E6ZX46_ALIAG</name>
<dbReference type="InterPro" id="IPR010994">
    <property type="entry name" value="RuvA_2-like"/>
</dbReference>
<feature type="binding site" evidence="15">
    <location>
        <position position="113"/>
    </location>
    <ligand>
        <name>NAD(+)</name>
        <dbReference type="ChEBI" id="CHEBI:57540"/>
    </ligand>
</feature>
<dbReference type="InterPro" id="IPR004150">
    <property type="entry name" value="NAD_DNA_ligase_OB"/>
</dbReference>
<evidence type="ECO:0000256" key="7">
    <source>
        <dbReference type="ARBA" id="ARBA00022763"/>
    </source>
</evidence>
<dbReference type="Gene3D" id="2.40.50.140">
    <property type="entry name" value="Nucleic acid-binding proteins"/>
    <property type="match status" value="1"/>
</dbReference>
<dbReference type="InterPro" id="IPR012340">
    <property type="entry name" value="NA-bd_OB-fold"/>
</dbReference>
<dbReference type="InterPro" id="IPR033136">
    <property type="entry name" value="DNA_ligase_CS"/>
</dbReference>
<dbReference type="GO" id="GO:0046872">
    <property type="term" value="F:metal ion binding"/>
    <property type="evidence" value="ECO:0007669"/>
    <property type="project" value="UniProtKB-KW"/>
</dbReference>
<dbReference type="InterPro" id="IPR041663">
    <property type="entry name" value="DisA/LigA_HHH"/>
</dbReference>
<dbReference type="SUPFAM" id="SSF47781">
    <property type="entry name" value="RuvA domain 2-like"/>
    <property type="match status" value="1"/>
</dbReference>
<evidence type="ECO:0000313" key="18">
    <source>
        <dbReference type="EMBL" id="UNO50764.1"/>
    </source>
</evidence>